<sequence length="233" mass="25398">MSGFEILGLIAAIISIAETTAAVYEAIKDLHGLPEAFKEVNQRLPLVEQTLLDAKTQTKNVKGDEAKALESLLTGSKSKAEQLLGIFKKIAKSADSSVVTVYKIAVLKIGKKGRVETLMQDILKDLQIMTTYQVFKTAVEQHVDPLKVAEEDLAKTAEQNPSLPDSEFDEKPSTGMNHFGQGDQYAAFGSSKLNHISGDNYKAGGDMNFGTRPKHRSSRKAKPGKNEESSDED</sequence>
<evidence type="ECO:0000313" key="5">
    <source>
        <dbReference type="Proteomes" id="UP000504636"/>
    </source>
</evidence>
<feature type="region of interest" description="Disordered" evidence="1">
    <location>
        <begin position="197"/>
        <end position="233"/>
    </location>
</feature>
<feature type="region of interest" description="Disordered" evidence="1">
    <location>
        <begin position="156"/>
        <end position="184"/>
    </location>
</feature>
<evidence type="ECO:0000256" key="2">
    <source>
        <dbReference type="SAM" id="SignalP"/>
    </source>
</evidence>
<proteinExistence type="predicted"/>
<dbReference type="EMBL" id="MU003701">
    <property type="protein sequence ID" value="KAF2809426.1"/>
    <property type="molecule type" value="Genomic_DNA"/>
</dbReference>
<feature type="signal peptide" evidence="2">
    <location>
        <begin position="1"/>
        <end position="21"/>
    </location>
</feature>
<keyword evidence="2" id="KW-0732">Signal</keyword>
<reference evidence="6" key="3">
    <citation type="submission" date="2025-04" db="UniProtKB">
        <authorList>
            <consortium name="RefSeq"/>
        </authorList>
    </citation>
    <scope>IDENTIFICATION</scope>
    <source>
        <strain evidence="6">CBS 304.34</strain>
    </source>
</reference>
<dbReference type="InterPro" id="IPR031352">
    <property type="entry name" value="SesA"/>
</dbReference>
<feature type="compositionally biased region" description="Basic residues" evidence="1">
    <location>
        <begin position="212"/>
        <end position="223"/>
    </location>
</feature>
<organism evidence="4">
    <name type="scientific">Mytilinidion resinicola</name>
    <dbReference type="NCBI Taxonomy" id="574789"/>
    <lineage>
        <taxon>Eukaryota</taxon>
        <taxon>Fungi</taxon>
        <taxon>Dikarya</taxon>
        <taxon>Ascomycota</taxon>
        <taxon>Pezizomycotina</taxon>
        <taxon>Dothideomycetes</taxon>
        <taxon>Pleosporomycetidae</taxon>
        <taxon>Mytilinidiales</taxon>
        <taxon>Mytilinidiaceae</taxon>
        <taxon>Mytilinidion</taxon>
    </lineage>
</organism>
<evidence type="ECO:0000259" key="3">
    <source>
        <dbReference type="Pfam" id="PF17107"/>
    </source>
</evidence>
<feature type="chain" id="PRO_5044629192" description="NACHT-NTPase and P-loop NTPases N-terminal domain-containing protein" evidence="2">
    <location>
        <begin position="22"/>
        <end position="233"/>
    </location>
</feature>
<dbReference type="Pfam" id="PF17107">
    <property type="entry name" value="SesA"/>
    <property type="match status" value="1"/>
</dbReference>
<protein>
    <recommendedName>
        <fullName evidence="3">NACHT-NTPase and P-loop NTPases N-terminal domain-containing protein</fullName>
    </recommendedName>
</protein>
<evidence type="ECO:0000313" key="4">
    <source>
        <dbReference type="EMBL" id="KAF2809426.1"/>
    </source>
</evidence>
<gene>
    <name evidence="4 6" type="ORF">BDZ99DRAFT_463229</name>
</gene>
<evidence type="ECO:0000256" key="1">
    <source>
        <dbReference type="SAM" id="MobiDB-lite"/>
    </source>
</evidence>
<evidence type="ECO:0000313" key="6">
    <source>
        <dbReference type="RefSeq" id="XP_033576390.1"/>
    </source>
</evidence>
<dbReference type="GeneID" id="54460923"/>
<keyword evidence="5" id="KW-1185">Reference proteome</keyword>
<dbReference type="AlphaFoldDB" id="A0A6A6YKN5"/>
<reference evidence="4 6" key="1">
    <citation type="journal article" date="2020" name="Stud. Mycol.">
        <title>101 Dothideomycetes genomes: a test case for predicting lifestyles and emergence of pathogens.</title>
        <authorList>
            <person name="Haridas S."/>
            <person name="Albert R."/>
            <person name="Binder M."/>
            <person name="Bloem J."/>
            <person name="Labutti K."/>
            <person name="Salamov A."/>
            <person name="Andreopoulos B."/>
            <person name="Baker S."/>
            <person name="Barry K."/>
            <person name="Bills G."/>
            <person name="Bluhm B."/>
            <person name="Cannon C."/>
            <person name="Castanera R."/>
            <person name="Culley D."/>
            <person name="Daum C."/>
            <person name="Ezra D."/>
            <person name="Gonzalez J."/>
            <person name="Henrissat B."/>
            <person name="Kuo A."/>
            <person name="Liang C."/>
            <person name="Lipzen A."/>
            <person name="Lutzoni F."/>
            <person name="Magnuson J."/>
            <person name="Mondo S."/>
            <person name="Nolan M."/>
            <person name="Ohm R."/>
            <person name="Pangilinan J."/>
            <person name="Park H.-J."/>
            <person name="Ramirez L."/>
            <person name="Alfaro M."/>
            <person name="Sun H."/>
            <person name="Tritt A."/>
            <person name="Yoshinaga Y."/>
            <person name="Zwiers L.-H."/>
            <person name="Turgeon B."/>
            <person name="Goodwin S."/>
            <person name="Spatafora J."/>
            <person name="Crous P."/>
            <person name="Grigoriev I."/>
        </authorList>
    </citation>
    <scope>NUCLEOTIDE SEQUENCE</scope>
    <source>
        <strain evidence="4 6">CBS 304.34</strain>
    </source>
</reference>
<feature type="compositionally biased region" description="Basic and acidic residues" evidence="1">
    <location>
        <begin position="224"/>
        <end position="233"/>
    </location>
</feature>
<dbReference type="Proteomes" id="UP000504636">
    <property type="component" value="Unplaced"/>
</dbReference>
<accession>A0A6A6YKN5</accession>
<dbReference type="OrthoDB" id="3758369at2759"/>
<feature type="domain" description="NACHT-NTPase and P-loop NTPases N-terminal" evidence="3">
    <location>
        <begin position="10"/>
        <end position="128"/>
    </location>
</feature>
<name>A0A6A6YKN5_9PEZI</name>
<reference evidence="6" key="2">
    <citation type="submission" date="2020-04" db="EMBL/GenBank/DDBJ databases">
        <authorList>
            <consortium name="NCBI Genome Project"/>
        </authorList>
    </citation>
    <scope>NUCLEOTIDE SEQUENCE</scope>
    <source>
        <strain evidence="6">CBS 304.34</strain>
    </source>
</reference>
<dbReference type="RefSeq" id="XP_033576390.1">
    <property type="nucleotide sequence ID" value="XM_033720030.1"/>
</dbReference>